<keyword evidence="3" id="KW-1185">Reference proteome</keyword>
<protein>
    <submittedName>
        <fullName evidence="2">Uncharacterized protein</fullName>
    </submittedName>
</protein>
<keyword evidence="1" id="KW-0175">Coiled coil</keyword>
<dbReference type="EMBL" id="CAKKNE010000002">
    <property type="protein sequence ID" value="CAH0367855.1"/>
    <property type="molecule type" value="Genomic_DNA"/>
</dbReference>
<dbReference type="AlphaFoldDB" id="A0A8J2WVX3"/>
<organism evidence="2 3">
    <name type="scientific">Pelagomonas calceolata</name>
    <dbReference type="NCBI Taxonomy" id="35677"/>
    <lineage>
        <taxon>Eukaryota</taxon>
        <taxon>Sar</taxon>
        <taxon>Stramenopiles</taxon>
        <taxon>Ochrophyta</taxon>
        <taxon>Pelagophyceae</taxon>
        <taxon>Pelagomonadales</taxon>
        <taxon>Pelagomonadaceae</taxon>
        <taxon>Pelagomonas</taxon>
    </lineage>
</organism>
<comment type="caution">
    <text evidence="2">The sequence shown here is derived from an EMBL/GenBank/DDBJ whole genome shotgun (WGS) entry which is preliminary data.</text>
</comment>
<dbReference type="Proteomes" id="UP000789595">
    <property type="component" value="Unassembled WGS sequence"/>
</dbReference>
<proteinExistence type="predicted"/>
<evidence type="ECO:0000313" key="2">
    <source>
        <dbReference type="EMBL" id="CAH0367855.1"/>
    </source>
</evidence>
<reference evidence="2" key="1">
    <citation type="submission" date="2021-11" db="EMBL/GenBank/DDBJ databases">
        <authorList>
            <consortium name="Genoscope - CEA"/>
            <person name="William W."/>
        </authorList>
    </citation>
    <scope>NUCLEOTIDE SEQUENCE</scope>
</reference>
<accession>A0A8J2WVX3</accession>
<name>A0A8J2WVX3_9STRA</name>
<evidence type="ECO:0000256" key="1">
    <source>
        <dbReference type="SAM" id="Coils"/>
    </source>
</evidence>
<evidence type="ECO:0000313" key="3">
    <source>
        <dbReference type="Proteomes" id="UP000789595"/>
    </source>
</evidence>
<feature type="coiled-coil region" evidence="1">
    <location>
        <begin position="137"/>
        <end position="164"/>
    </location>
</feature>
<sequence length="226" mass="25117">MMSDKEREDYKKAWQLFADLADKNDVFTPLQRGLIQIMAESVQVNGELSSGIVRTIEDVTRVFRAGARFREAIADGRAARARSAACSVEIAASQRRAAAERLQAEDIAREREARSSAAPATTRARSLALEAQAQAALLRARADLAVAQANLDATEKAAEERRRERNLAHKKHAAMMAQREKEFDEMDAAAQARAWYELPLAQRRALLAGVEYPPPPAKRARNHEVQ</sequence>
<gene>
    <name evidence="2" type="ORF">PECAL_2P08940</name>
</gene>